<comment type="caution">
    <text evidence="1">The sequence shown here is derived from an EMBL/GenBank/DDBJ whole genome shotgun (WGS) entry which is preliminary data.</text>
</comment>
<accession>A0A227J623</accession>
<dbReference type="AlphaFoldDB" id="A0A227J623"/>
<sequence>AWEVPEGAFRVAELVEGQCTGRSGRIDYAPEFSEL</sequence>
<reference evidence="1 2" key="1">
    <citation type="journal article" date="2017" name="Appl. Environ. Microbiol.">
        <title>Parallel evolution of two clades of a major Atlantic endemic Vibrio parahaemolyticus pathogen lineage by independent acquisition of related pathogenicity islands.</title>
        <authorList>
            <person name="Xu F."/>
            <person name="Gonzalez-Escalona N."/>
            <person name="Drees K.P."/>
            <person name="Sebra R.P."/>
            <person name="Cooper V.S."/>
            <person name="Jones S.H."/>
            <person name="Whistler C.A."/>
        </authorList>
    </citation>
    <scope>NUCLEOTIDE SEQUENCE [LARGE SCALE GENOMIC DNA]</scope>
    <source>
        <strain evidence="1 2">MAVP-3</strain>
    </source>
</reference>
<feature type="non-terminal residue" evidence="1">
    <location>
        <position position="1"/>
    </location>
</feature>
<dbReference type="GO" id="GO:0016740">
    <property type="term" value="F:transferase activity"/>
    <property type="evidence" value="ECO:0007669"/>
    <property type="project" value="UniProtKB-KW"/>
</dbReference>
<name>A0A227J623_VIBPH</name>
<organism evidence="1 2">
    <name type="scientific">Vibrio parahaemolyticus</name>
    <dbReference type="NCBI Taxonomy" id="670"/>
    <lineage>
        <taxon>Bacteria</taxon>
        <taxon>Pseudomonadati</taxon>
        <taxon>Pseudomonadota</taxon>
        <taxon>Gammaproteobacteria</taxon>
        <taxon>Vibrionales</taxon>
        <taxon>Vibrionaceae</taxon>
        <taxon>Vibrio</taxon>
    </lineage>
</organism>
<keyword evidence="1" id="KW-0808">Transferase</keyword>
<evidence type="ECO:0000313" key="2">
    <source>
        <dbReference type="Proteomes" id="UP000214596"/>
    </source>
</evidence>
<dbReference type="Proteomes" id="UP000214596">
    <property type="component" value="Unassembled WGS sequence"/>
</dbReference>
<evidence type="ECO:0000313" key="1">
    <source>
        <dbReference type="EMBL" id="OXE29834.1"/>
    </source>
</evidence>
<gene>
    <name evidence="1" type="ORF">CA163_26530</name>
</gene>
<protein>
    <submittedName>
        <fullName evidence="1">GNAT family N-acetyltransferase</fullName>
    </submittedName>
</protein>
<proteinExistence type="predicted"/>
<dbReference type="EMBL" id="NIXT01002840">
    <property type="protein sequence ID" value="OXE29834.1"/>
    <property type="molecule type" value="Genomic_DNA"/>
</dbReference>